<dbReference type="GO" id="GO:0005524">
    <property type="term" value="F:ATP binding"/>
    <property type="evidence" value="ECO:0007669"/>
    <property type="project" value="UniProtKB-KW"/>
</dbReference>
<keyword evidence="6" id="KW-0227">DNA damage</keyword>
<accession>A0A1F6P1F7</accession>
<dbReference type="InterPro" id="IPR013815">
    <property type="entry name" value="ATP_grasp_subdomain_1"/>
</dbReference>
<dbReference type="Gene3D" id="1.10.8.280">
    <property type="entry name" value="ABC transporter ATPase domain-like"/>
    <property type="match status" value="1"/>
</dbReference>
<evidence type="ECO:0000256" key="4">
    <source>
        <dbReference type="ARBA" id="ARBA00022737"/>
    </source>
</evidence>
<evidence type="ECO:0000256" key="10">
    <source>
        <dbReference type="ARBA" id="ARBA00022840"/>
    </source>
</evidence>
<dbReference type="CDD" id="cd03271">
    <property type="entry name" value="ABC_UvrA_II"/>
    <property type="match status" value="1"/>
</dbReference>
<keyword evidence="9" id="KW-0862">Zinc</keyword>
<dbReference type="InterPro" id="IPR004602">
    <property type="entry name" value="UvrA"/>
</dbReference>
<dbReference type="GO" id="GO:0006289">
    <property type="term" value="P:nucleotide-excision repair"/>
    <property type="evidence" value="ECO:0007669"/>
    <property type="project" value="InterPro"/>
</dbReference>
<dbReference type="InterPro" id="IPR017871">
    <property type="entry name" value="ABC_transporter-like_CS"/>
</dbReference>
<dbReference type="GO" id="GO:0005737">
    <property type="term" value="C:cytoplasm"/>
    <property type="evidence" value="ECO:0007669"/>
    <property type="project" value="UniProtKB-SubCell"/>
</dbReference>
<proteinExistence type="inferred from homology"/>
<dbReference type="InterPro" id="IPR041552">
    <property type="entry name" value="UvrA_DNA-bd"/>
</dbReference>
<evidence type="ECO:0000313" key="19">
    <source>
        <dbReference type="Proteomes" id="UP000178490"/>
    </source>
</evidence>
<dbReference type="Gene3D" id="3.30.1490.20">
    <property type="entry name" value="ATP-grasp fold, A domain"/>
    <property type="match status" value="1"/>
</dbReference>
<keyword evidence="8" id="KW-0863">Zinc-finger</keyword>
<dbReference type="InterPro" id="IPR027417">
    <property type="entry name" value="P-loop_NTPase"/>
</dbReference>
<gene>
    <name evidence="18" type="ORF">A2537_02725</name>
</gene>
<dbReference type="NCBIfam" id="TIGR00630">
    <property type="entry name" value="uvra"/>
    <property type="match status" value="1"/>
</dbReference>
<evidence type="ECO:0000256" key="12">
    <source>
        <dbReference type="ARBA" id="ARBA00023125"/>
    </source>
</evidence>
<keyword evidence="7" id="KW-0228">DNA excision</keyword>
<evidence type="ECO:0000256" key="3">
    <source>
        <dbReference type="ARBA" id="ARBA00022723"/>
    </source>
</evidence>
<dbReference type="NCBIfam" id="NF001503">
    <property type="entry name" value="PRK00349.1"/>
    <property type="match status" value="1"/>
</dbReference>
<sequence length="937" mass="103617">MNEKLKIRGARVHNLKNVSLEIPKNKLVVITGLSGSGKSSLAFDTIYAEGQRRYAESLSAYARQFMDVQDKPDVDAIEGLSPTIAIDQKISTQNPRSTVGTVTEIYDYLRLLFARVGTQYCPECHIPAFSSSSGEIVEQARKLARKSTPVLVLSPLIHQNVIVLKDILEIIERSGYDTVRLDGKTMKIHDLVKCHFEPEEKHDLEILIGKINDIKKDDPFKMVSVALDLSNGACVIASKTEDVYLTTFSYCKKCGRKMPELDVRSFSFNSPFGACPRCTGLGVTMEVDADLVMPNTRLSLSEGAIQPWMRITGNQAWYQKLLQAVAERNNFSLDIPVADLPSRVLDLILYGTGSDIYVVENKKVSFSGVVSDLLKRHLETNSEYVRKEIEQYMREKTCPVCNGKRLRQESLWVKLNDQNVAEIAGMSVGENLEFFNKFDTLVDKNSQDVKAKVADTILKELKPRLQNLSQVGLDYLSLDRSMNTLSGGEVTRVRLATQLSSGLTGVVYILDEPSVGLHARDNDRLISTLKYLRDLGNSVLVVEHDSAMMEAADYIIDVGPGAGIYGGKIVATGTYAEIKKNKDSITGAYLSGRENIYEKPKKEIKKDKKKDKILSLIGASAFNLKNVTVDIPLNKMVCVTGVSGSGKSTLIINILAAALSKHFFRSKEEPGAYKEIKGLENIDKVISIDQVAIGRTPRSNPATYTGIFTLIRDLFSGLPEARMRGYDAGKFSFNVKGGGRCEACAGEGYVRIPMQFLADVFVTCNECNGTRYNQEVMEVHYLDKNIAEVLSMTVEEAYKFFSNVPTLSDKLNILRNVGLGYLTLGQPATTLSGGEAQRIKLATELARVSTGNTLYILDEPTTGLHFEDIKRLLGVLKQLVEKGNTVIVIEHNLYVIRSCDWVLELGPEGGKGGGELVFAGLPDDLANNKESWTGKYM</sequence>
<dbReference type="Pfam" id="PF17755">
    <property type="entry name" value="UvrA_DNA-bind"/>
    <property type="match status" value="1"/>
</dbReference>
<dbReference type="PROSITE" id="PS50893">
    <property type="entry name" value="ABC_TRANSPORTER_2"/>
    <property type="match status" value="2"/>
</dbReference>
<name>A0A1F6P1F7_9BACT</name>
<comment type="similarity">
    <text evidence="14">Belongs to the ABC transporter superfamily. UvrA family.</text>
</comment>
<keyword evidence="12" id="KW-0238">DNA-binding</keyword>
<dbReference type="GO" id="GO:0016887">
    <property type="term" value="F:ATP hydrolysis activity"/>
    <property type="evidence" value="ECO:0007669"/>
    <property type="project" value="InterPro"/>
</dbReference>
<evidence type="ECO:0000256" key="15">
    <source>
        <dbReference type="ARBA" id="ARBA00039316"/>
    </source>
</evidence>
<evidence type="ECO:0000256" key="6">
    <source>
        <dbReference type="ARBA" id="ARBA00022763"/>
    </source>
</evidence>
<evidence type="ECO:0000256" key="14">
    <source>
        <dbReference type="ARBA" id="ARBA00038000"/>
    </source>
</evidence>
<evidence type="ECO:0000256" key="13">
    <source>
        <dbReference type="ARBA" id="ARBA00023204"/>
    </source>
</evidence>
<dbReference type="Gene3D" id="3.40.50.300">
    <property type="entry name" value="P-loop containing nucleotide triphosphate hydrolases"/>
    <property type="match status" value="2"/>
</dbReference>
<evidence type="ECO:0000256" key="16">
    <source>
        <dbReference type="ARBA" id="ARBA00042156"/>
    </source>
</evidence>
<keyword evidence="10" id="KW-0067">ATP-binding</keyword>
<dbReference type="GO" id="GO:0003677">
    <property type="term" value="F:DNA binding"/>
    <property type="evidence" value="ECO:0007669"/>
    <property type="project" value="UniProtKB-KW"/>
</dbReference>
<dbReference type="PANTHER" id="PTHR43152:SF1">
    <property type="entry name" value="UVRA PROTEIN"/>
    <property type="match status" value="1"/>
</dbReference>
<reference evidence="18 19" key="1">
    <citation type="journal article" date="2016" name="Nat. Commun.">
        <title>Thousands of microbial genomes shed light on interconnected biogeochemical processes in an aquifer system.</title>
        <authorList>
            <person name="Anantharaman K."/>
            <person name="Brown C.T."/>
            <person name="Hug L.A."/>
            <person name="Sharon I."/>
            <person name="Castelle C.J."/>
            <person name="Probst A.J."/>
            <person name="Thomas B.C."/>
            <person name="Singh A."/>
            <person name="Wilkins M.J."/>
            <person name="Karaoz U."/>
            <person name="Brodie E.L."/>
            <person name="Williams K.H."/>
            <person name="Hubbard S.S."/>
            <person name="Banfield J.F."/>
        </authorList>
    </citation>
    <scope>NUCLEOTIDE SEQUENCE [LARGE SCALE GENOMIC DNA]</scope>
</reference>
<evidence type="ECO:0000256" key="8">
    <source>
        <dbReference type="ARBA" id="ARBA00022771"/>
    </source>
</evidence>
<evidence type="ECO:0000259" key="17">
    <source>
        <dbReference type="PROSITE" id="PS50893"/>
    </source>
</evidence>
<dbReference type="InterPro" id="IPR003593">
    <property type="entry name" value="AAA+_ATPase"/>
</dbReference>
<evidence type="ECO:0000256" key="5">
    <source>
        <dbReference type="ARBA" id="ARBA00022741"/>
    </source>
</evidence>
<keyword evidence="4" id="KW-0677">Repeat</keyword>
<organism evidence="18 19">
    <name type="scientific">Candidatus Magasanikbacteria bacterium RIFOXYD2_FULL_36_9</name>
    <dbReference type="NCBI Taxonomy" id="1798707"/>
    <lineage>
        <taxon>Bacteria</taxon>
        <taxon>Candidatus Magasanikiibacteriota</taxon>
    </lineage>
</organism>
<dbReference type="EMBL" id="MFRC01000017">
    <property type="protein sequence ID" value="OGH89920.1"/>
    <property type="molecule type" value="Genomic_DNA"/>
</dbReference>
<dbReference type="InterPro" id="IPR003439">
    <property type="entry name" value="ABC_transporter-like_ATP-bd"/>
</dbReference>
<dbReference type="GO" id="GO:0004518">
    <property type="term" value="F:nuclease activity"/>
    <property type="evidence" value="ECO:0007669"/>
    <property type="project" value="UniProtKB-KW"/>
</dbReference>
<evidence type="ECO:0000256" key="7">
    <source>
        <dbReference type="ARBA" id="ARBA00022769"/>
    </source>
</evidence>
<dbReference type="GO" id="GO:0009380">
    <property type="term" value="C:excinuclease repair complex"/>
    <property type="evidence" value="ECO:0007669"/>
    <property type="project" value="InterPro"/>
</dbReference>
<feature type="domain" description="ABC transporter" evidence="17">
    <location>
        <begin position="608"/>
        <end position="930"/>
    </location>
</feature>
<dbReference type="InterPro" id="IPR041102">
    <property type="entry name" value="UvrA_inter"/>
</dbReference>
<dbReference type="Pfam" id="PF17760">
    <property type="entry name" value="UvrA_inter"/>
    <property type="match status" value="1"/>
</dbReference>
<evidence type="ECO:0000256" key="11">
    <source>
        <dbReference type="ARBA" id="ARBA00022881"/>
    </source>
</evidence>
<keyword evidence="3" id="KW-0479">Metal-binding</keyword>
<dbReference type="Proteomes" id="UP000178490">
    <property type="component" value="Unassembled WGS sequence"/>
</dbReference>
<evidence type="ECO:0000256" key="2">
    <source>
        <dbReference type="ARBA" id="ARBA00022490"/>
    </source>
</evidence>
<protein>
    <recommendedName>
        <fullName evidence="15">UvrABC system protein A</fullName>
    </recommendedName>
    <alternativeName>
        <fullName evidence="16">Excinuclease ABC subunit A</fullName>
    </alternativeName>
</protein>
<comment type="caution">
    <text evidence="18">The sequence shown here is derived from an EMBL/GenBank/DDBJ whole genome shotgun (WGS) entry which is preliminary data.</text>
</comment>
<dbReference type="PROSITE" id="PS00211">
    <property type="entry name" value="ABC_TRANSPORTER_1"/>
    <property type="match status" value="1"/>
</dbReference>
<keyword evidence="2" id="KW-0963">Cytoplasm</keyword>
<dbReference type="SUPFAM" id="SSF52540">
    <property type="entry name" value="P-loop containing nucleoside triphosphate hydrolases"/>
    <property type="match status" value="2"/>
</dbReference>
<evidence type="ECO:0000256" key="9">
    <source>
        <dbReference type="ARBA" id="ARBA00022833"/>
    </source>
</evidence>
<dbReference type="Gene3D" id="1.20.1580.10">
    <property type="entry name" value="ABC transporter ATPase like domain"/>
    <property type="match status" value="2"/>
</dbReference>
<keyword evidence="13" id="KW-0234">DNA repair</keyword>
<dbReference type="SMART" id="SM00382">
    <property type="entry name" value="AAA"/>
    <property type="match status" value="1"/>
</dbReference>
<feature type="domain" description="ABC transporter" evidence="17">
    <location>
        <begin position="335"/>
        <end position="585"/>
    </location>
</feature>
<keyword evidence="5" id="KW-0547">Nucleotide-binding</keyword>
<dbReference type="AlphaFoldDB" id="A0A1F6P1F7"/>
<evidence type="ECO:0000256" key="1">
    <source>
        <dbReference type="ARBA" id="ARBA00004496"/>
    </source>
</evidence>
<dbReference type="PANTHER" id="PTHR43152">
    <property type="entry name" value="UVRABC SYSTEM PROTEIN A"/>
    <property type="match status" value="1"/>
</dbReference>
<comment type="subcellular location">
    <subcellularLocation>
        <location evidence="1">Cytoplasm</location>
    </subcellularLocation>
</comment>
<keyword evidence="11" id="KW-0267">Excision nuclease</keyword>
<dbReference type="GO" id="GO:0008270">
    <property type="term" value="F:zinc ion binding"/>
    <property type="evidence" value="ECO:0007669"/>
    <property type="project" value="UniProtKB-KW"/>
</dbReference>
<evidence type="ECO:0000313" key="18">
    <source>
        <dbReference type="EMBL" id="OGH89920.1"/>
    </source>
</evidence>